<gene>
    <name evidence="4" type="ORF">HII30_00360</name>
</gene>
<evidence type="ECO:0000256" key="2">
    <source>
        <dbReference type="PROSITE-ProRule" id="PRU00335"/>
    </source>
</evidence>
<dbReference type="PANTHER" id="PTHR43479">
    <property type="entry name" value="ACREF/ENVCD OPERON REPRESSOR-RELATED"/>
    <property type="match status" value="1"/>
</dbReference>
<dbReference type="Gene3D" id="1.10.357.10">
    <property type="entry name" value="Tetracycline Repressor, domain 2"/>
    <property type="match status" value="1"/>
</dbReference>
<accession>A0A848M1U1</accession>
<evidence type="ECO:0000313" key="5">
    <source>
        <dbReference type="Proteomes" id="UP000565468"/>
    </source>
</evidence>
<feature type="domain" description="HTH tetR-type" evidence="3">
    <location>
        <begin position="9"/>
        <end position="69"/>
    </location>
</feature>
<dbReference type="InterPro" id="IPR009057">
    <property type="entry name" value="Homeodomain-like_sf"/>
</dbReference>
<keyword evidence="1 2" id="KW-0238">DNA-binding</keyword>
<dbReference type="Proteomes" id="UP000565468">
    <property type="component" value="Unassembled WGS sequence"/>
</dbReference>
<dbReference type="RefSeq" id="WP_169502943.1">
    <property type="nucleotide sequence ID" value="NZ_JABBPN010000001.1"/>
</dbReference>
<keyword evidence="5" id="KW-1185">Reference proteome</keyword>
<protein>
    <submittedName>
        <fullName evidence="4">TetR family transcriptional regulator</fullName>
    </submittedName>
</protein>
<proteinExistence type="predicted"/>
<dbReference type="PANTHER" id="PTHR43479:SF11">
    <property type="entry name" value="ACREF_ENVCD OPERON REPRESSOR-RELATED"/>
    <property type="match status" value="1"/>
</dbReference>
<dbReference type="AlphaFoldDB" id="A0A848M1U1"/>
<dbReference type="InterPro" id="IPR050624">
    <property type="entry name" value="HTH-type_Tx_Regulator"/>
</dbReference>
<dbReference type="Pfam" id="PF00440">
    <property type="entry name" value="TetR_N"/>
    <property type="match status" value="1"/>
</dbReference>
<organism evidence="4 5">
    <name type="scientific">Paenibacillus lemnae</name>
    <dbReference type="NCBI Taxonomy" id="1330551"/>
    <lineage>
        <taxon>Bacteria</taxon>
        <taxon>Bacillati</taxon>
        <taxon>Bacillota</taxon>
        <taxon>Bacilli</taxon>
        <taxon>Bacillales</taxon>
        <taxon>Paenibacillaceae</taxon>
        <taxon>Paenibacillus</taxon>
    </lineage>
</organism>
<dbReference type="GO" id="GO:0003677">
    <property type="term" value="F:DNA binding"/>
    <property type="evidence" value="ECO:0007669"/>
    <property type="project" value="UniProtKB-UniRule"/>
</dbReference>
<comment type="caution">
    <text evidence="4">The sequence shown here is derived from an EMBL/GenBank/DDBJ whole genome shotgun (WGS) entry which is preliminary data.</text>
</comment>
<name>A0A848M1U1_PAELE</name>
<dbReference type="SUPFAM" id="SSF46689">
    <property type="entry name" value="Homeodomain-like"/>
    <property type="match status" value="1"/>
</dbReference>
<reference evidence="4 5" key="1">
    <citation type="submission" date="2020-04" db="EMBL/GenBank/DDBJ databases">
        <title>Paenibacillus algicola sp. nov., a novel marine bacterium producing alginate lyase.</title>
        <authorList>
            <person name="Huang H."/>
        </authorList>
    </citation>
    <scope>NUCLEOTIDE SEQUENCE [LARGE SCALE GENOMIC DNA]</scope>
    <source>
        <strain evidence="4 5">L7-75</strain>
    </source>
</reference>
<dbReference type="InterPro" id="IPR001647">
    <property type="entry name" value="HTH_TetR"/>
</dbReference>
<evidence type="ECO:0000256" key="1">
    <source>
        <dbReference type="ARBA" id="ARBA00023125"/>
    </source>
</evidence>
<evidence type="ECO:0000259" key="3">
    <source>
        <dbReference type="PROSITE" id="PS50977"/>
    </source>
</evidence>
<dbReference type="EMBL" id="JABBPN010000001">
    <property type="protein sequence ID" value="NMO94239.1"/>
    <property type="molecule type" value="Genomic_DNA"/>
</dbReference>
<feature type="DNA-binding region" description="H-T-H motif" evidence="2">
    <location>
        <begin position="32"/>
        <end position="51"/>
    </location>
</feature>
<sequence>MKKQPQITEKTRQTFVDVFCELYSQKPIEKISVQEIANKSGYNRSTFYQYFTDIYELLEAVENDLLNDIREGVENKELSMHTIQDALHCLDKPEHLLVLNALLGDYGSPRFLTRLKKEITLNRLELNVPPQNPSLTPYLIEFYLSTSFSLFRLWVQRQKDLSSNEFFKLVDNLYSKGVTSYSKE</sequence>
<dbReference type="PROSITE" id="PS50977">
    <property type="entry name" value="HTH_TETR_2"/>
    <property type="match status" value="1"/>
</dbReference>
<evidence type="ECO:0000313" key="4">
    <source>
        <dbReference type="EMBL" id="NMO94239.1"/>
    </source>
</evidence>